<accession>A0A410Q9S7</accession>
<reference evidence="2" key="1">
    <citation type="submission" date="2019-01" db="EMBL/GenBank/DDBJ databases">
        <title>Draft genomes of a novel of Sporanaerobacter strains.</title>
        <authorList>
            <person name="Ma S."/>
        </authorList>
    </citation>
    <scope>NUCLEOTIDE SEQUENCE [LARGE SCALE GENOMIC DNA]</scope>
    <source>
        <strain evidence="2">NJN-17</strain>
    </source>
</reference>
<sequence>MEFIKILVLQSSCSGRNIKVLNYINSALEQINIKDIKIINVDFNGFKYWDSKHTIIVTPVPVAQKIESQSLVCQGAYLGLVSQDEFNKLLKECIEKTYANV</sequence>
<dbReference type="KEGG" id="spoa:EQM13_03600"/>
<evidence type="ECO:0000313" key="1">
    <source>
        <dbReference type="EMBL" id="QAT60726.1"/>
    </source>
</evidence>
<keyword evidence="2" id="KW-1185">Reference proteome</keyword>
<dbReference type="EMBL" id="CP035282">
    <property type="protein sequence ID" value="QAT60726.1"/>
    <property type="molecule type" value="Genomic_DNA"/>
</dbReference>
<dbReference type="Proteomes" id="UP000287969">
    <property type="component" value="Chromosome"/>
</dbReference>
<dbReference type="RefSeq" id="WP_128751982.1">
    <property type="nucleotide sequence ID" value="NZ_CP035282.1"/>
</dbReference>
<proteinExistence type="predicted"/>
<name>A0A410Q9S7_9FIRM</name>
<evidence type="ECO:0000313" key="2">
    <source>
        <dbReference type="Proteomes" id="UP000287969"/>
    </source>
</evidence>
<organism evidence="1 2">
    <name type="scientific">Acidilutibacter cellobiosedens</name>
    <dbReference type="NCBI Taxonomy" id="2507161"/>
    <lineage>
        <taxon>Bacteria</taxon>
        <taxon>Bacillati</taxon>
        <taxon>Bacillota</taxon>
        <taxon>Tissierellia</taxon>
        <taxon>Tissierellales</taxon>
        <taxon>Acidilutibacteraceae</taxon>
        <taxon>Acidilutibacter</taxon>
    </lineage>
</organism>
<gene>
    <name evidence="1" type="ORF">EQM13_03600</name>
</gene>
<dbReference type="AlphaFoldDB" id="A0A410Q9S7"/>
<protein>
    <submittedName>
        <fullName evidence="1">Uncharacterized protein</fullName>
    </submittedName>
</protein>